<proteinExistence type="inferred from homology"/>
<dbReference type="InterPro" id="IPR036291">
    <property type="entry name" value="NAD(P)-bd_dom_sf"/>
</dbReference>
<dbReference type="PANTHER" id="PTHR43180">
    <property type="entry name" value="3-OXOACYL-(ACYL-CARRIER-PROTEIN) REDUCTASE (AFU_ORTHOLOGUE AFUA_6G11210)"/>
    <property type="match status" value="1"/>
</dbReference>
<dbReference type="Pfam" id="PF00106">
    <property type="entry name" value="adh_short"/>
    <property type="match status" value="1"/>
</dbReference>
<comment type="similarity">
    <text evidence="1">Belongs to the short-chain dehydrogenases/reductases (SDR) family.</text>
</comment>
<keyword evidence="3" id="KW-0520">NAD</keyword>
<dbReference type="AlphaFoldDB" id="J3MVV5"/>
<dbReference type="GO" id="GO:0006629">
    <property type="term" value="P:lipid metabolic process"/>
    <property type="evidence" value="ECO:0007669"/>
    <property type="project" value="UniProtKB-KW"/>
</dbReference>
<protein>
    <submittedName>
        <fullName evidence="5">Uncharacterized protein</fullName>
    </submittedName>
</protein>
<keyword evidence="4" id="KW-0443">Lipid metabolism</keyword>
<dbReference type="EnsemblPlants" id="OB09G11330.1">
    <property type="protein sequence ID" value="OB09G11330.1"/>
    <property type="gene ID" value="OB09G11330"/>
</dbReference>
<dbReference type="HOGENOM" id="CLU_2430620_0_0_1"/>
<dbReference type="Gramene" id="OB09G11330.1">
    <property type="protein sequence ID" value="OB09G11330.1"/>
    <property type="gene ID" value="OB09G11330"/>
</dbReference>
<sequence>MYQTQYLVGVRFGTRNKMIPMRLAGKVAVITGVPSGIGKATTAEFIRNSAKVIIVDVQDNLGRAVTSELGMHTRVVMSWTRRMSPWPSTSW</sequence>
<name>J3MVV5_ORYBR</name>
<keyword evidence="6" id="KW-1185">Reference proteome</keyword>
<evidence type="ECO:0000313" key="5">
    <source>
        <dbReference type="EnsemblPlants" id="OB09G11330.1"/>
    </source>
</evidence>
<dbReference type="GO" id="GO:0016491">
    <property type="term" value="F:oxidoreductase activity"/>
    <property type="evidence" value="ECO:0007669"/>
    <property type="project" value="UniProtKB-KW"/>
</dbReference>
<accession>J3MVV5</accession>
<dbReference type="PANTHER" id="PTHR43180:SF28">
    <property type="entry name" value="NAD(P)-BINDING ROSSMANN-FOLD SUPERFAMILY PROTEIN"/>
    <property type="match status" value="1"/>
</dbReference>
<evidence type="ECO:0000313" key="6">
    <source>
        <dbReference type="Proteomes" id="UP000006038"/>
    </source>
</evidence>
<evidence type="ECO:0000256" key="3">
    <source>
        <dbReference type="ARBA" id="ARBA00023027"/>
    </source>
</evidence>
<organism evidence="5">
    <name type="scientific">Oryza brachyantha</name>
    <name type="common">malo sina</name>
    <dbReference type="NCBI Taxonomy" id="4533"/>
    <lineage>
        <taxon>Eukaryota</taxon>
        <taxon>Viridiplantae</taxon>
        <taxon>Streptophyta</taxon>
        <taxon>Embryophyta</taxon>
        <taxon>Tracheophyta</taxon>
        <taxon>Spermatophyta</taxon>
        <taxon>Magnoliopsida</taxon>
        <taxon>Liliopsida</taxon>
        <taxon>Poales</taxon>
        <taxon>Poaceae</taxon>
        <taxon>BOP clade</taxon>
        <taxon>Oryzoideae</taxon>
        <taxon>Oryzeae</taxon>
        <taxon>Oryzinae</taxon>
        <taxon>Oryza</taxon>
    </lineage>
</organism>
<dbReference type="STRING" id="4533.J3MVV5"/>
<dbReference type="InterPro" id="IPR002347">
    <property type="entry name" value="SDR_fam"/>
</dbReference>
<evidence type="ECO:0000256" key="1">
    <source>
        <dbReference type="ARBA" id="ARBA00006484"/>
    </source>
</evidence>
<dbReference type="eggNOG" id="KOG0725">
    <property type="taxonomic scope" value="Eukaryota"/>
</dbReference>
<dbReference type="SUPFAM" id="SSF51735">
    <property type="entry name" value="NAD(P)-binding Rossmann-fold domains"/>
    <property type="match status" value="1"/>
</dbReference>
<evidence type="ECO:0000256" key="2">
    <source>
        <dbReference type="ARBA" id="ARBA00023002"/>
    </source>
</evidence>
<dbReference type="Gene3D" id="3.40.50.720">
    <property type="entry name" value="NAD(P)-binding Rossmann-like Domain"/>
    <property type="match status" value="1"/>
</dbReference>
<reference evidence="5" key="1">
    <citation type="journal article" date="2013" name="Nat. Commun.">
        <title>Whole-genome sequencing of Oryza brachyantha reveals mechanisms underlying Oryza genome evolution.</title>
        <authorList>
            <person name="Chen J."/>
            <person name="Huang Q."/>
            <person name="Gao D."/>
            <person name="Wang J."/>
            <person name="Lang Y."/>
            <person name="Liu T."/>
            <person name="Li B."/>
            <person name="Bai Z."/>
            <person name="Luis Goicoechea J."/>
            <person name="Liang C."/>
            <person name="Chen C."/>
            <person name="Zhang W."/>
            <person name="Sun S."/>
            <person name="Liao Y."/>
            <person name="Zhang X."/>
            <person name="Yang L."/>
            <person name="Song C."/>
            <person name="Wang M."/>
            <person name="Shi J."/>
            <person name="Liu G."/>
            <person name="Liu J."/>
            <person name="Zhou H."/>
            <person name="Zhou W."/>
            <person name="Yu Q."/>
            <person name="An N."/>
            <person name="Chen Y."/>
            <person name="Cai Q."/>
            <person name="Wang B."/>
            <person name="Liu B."/>
            <person name="Min J."/>
            <person name="Huang Y."/>
            <person name="Wu H."/>
            <person name="Li Z."/>
            <person name="Zhang Y."/>
            <person name="Yin Y."/>
            <person name="Song W."/>
            <person name="Jiang J."/>
            <person name="Jackson S.A."/>
            <person name="Wing R.A."/>
            <person name="Wang J."/>
            <person name="Chen M."/>
        </authorList>
    </citation>
    <scope>NUCLEOTIDE SEQUENCE [LARGE SCALE GENOMIC DNA]</scope>
    <source>
        <strain evidence="5">cv. IRGC 101232</strain>
    </source>
</reference>
<evidence type="ECO:0000256" key="4">
    <source>
        <dbReference type="ARBA" id="ARBA00023098"/>
    </source>
</evidence>
<keyword evidence="2" id="KW-0560">Oxidoreductase</keyword>
<dbReference type="Proteomes" id="UP000006038">
    <property type="component" value="Chromosome 9"/>
</dbReference>
<reference evidence="5" key="2">
    <citation type="submission" date="2013-04" db="UniProtKB">
        <authorList>
            <consortium name="EnsemblPlants"/>
        </authorList>
    </citation>
    <scope>IDENTIFICATION</scope>
</reference>